<protein>
    <submittedName>
        <fullName evidence="1">Uncharacterized protein</fullName>
    </submittedName>
</protein>
<organism evidence="1 2">
    <name type="scientific">Holtiella tumoricola</name>
    <dbReference type="NCBI Taxonomy" id="3018743"/>
    <lineage>
        <taxon>Bacteria</taxon>
        <taxon>Bacillati</taxon>
        <taxon>Bacillota</taxon>
        <taxon>Clostridia</taxon>
        <taxon>Lachnospirales</taxon>
        <taxon>Cellulosilyticaceae</taxon>
        <taxon>Holtiella</taxon>
    </lineage>
</organism>
<reference evidence="1" key="1">
    <citation type="journal article" date="2023" name="Int. J. Syst. Evol. Microbiol.">
        <title>&lt;i&gt;Holtiella tumoricola&lt;/i&gt; gen. nov. sp. nov., isolated from a human clinical sample.</title>
        <authorList>
            <person name="Allen-Vercoe E."/>
            <person name="Daigneault M.C."/>
            <person name="Vancuren S.J."/>
            <person name="Cochrane K."/>
            <person name="O'Neal L.L."/>
            <person name="Sankaranarayanan K."/>
            <person name="Lawson P.A."/>
        </authorList>
    </citation>
    <scope>NUCLEOTIDE SEQUENCE</scope>
    <source>
        <strain evidence="1">CC70A</strain>
    </source>
</reference>
<sequence length="101" mass="11619">MTNLEKQFDEALIKNCEIAKKECDCNPARFLQTLEKFGGVKTAKEIIRKGRLSDNFDKLQEAGCLELTMEATITKSQFLELFTDDEVNSCFEVLCEYGYFK</sequence>
<gene>
    <name evidence="1" type="ORF">PBV87_09710</name>
</gene>
<dbReference type="Proteomes" id="UP001169242">
    <property type="component" value="Unassembled WGS sequence"/>
</dbReference>
<evidence type="ECO:0000313" key="2">
    <source>
        <dbReference type="Proteomes" id="UP001169242"/>
    </source>
</evidence>
<accession>A0AA42DM98</accession>
<name>A0AA42DM98_9FIRM</name>
<comment type="caution">
    <text evidence="1">The sequence shown here is derived from an EMBL/GenBank/DDBJ whole genome shotgun (WGS) entry which is preliminary data.</text>
</comment>
<dbReference type="AlphaFoldDB" id="A0AA42DM98"/>
<keyword evidence="2" id="KW-1185">Reference proteome</keyword>
<proteinExistence type="predicted"/>
<evidence type="ECO:0000313" key="1">
    <source>
        <dbReference type="EMBL" id="MDA3731752.1"/>
    </source>
</evidence>
<dbReference type="EMBL" id="JAQIFT010000040">
    <property type="protein sequence ID" value="MDA3731752.1"/>
    <property type="molecule type" value="Genomic_DNA"/>
</dbReference>
<dbReference type="RefSeq" id="WP_271012092.1">
    <property type="nucleotide sequence ID" value="NZ_JAQIFT010000040.1"/>
</dbReference>